<sequence>MVNSVDWDAYEVYIPLHRGLPAELTRKQAKEAFDHLMEALPHRIEMLRSLLAANAVVLGCDDESIQRLEDWLYEHVEADPGNPDRLRDVWYSVVNDIGLFLGEVFIQRHPNLGWKLFTGGGKRHVAYHRHVIMGFTKVSNPRYNVDTDRVVAGCAHRAISGMPDDRRTFVQLLTENGKFA</sequence>
<dbReference type="EMBL" id="BAABCM010000001">
    <property type="protein sequence ID" value="GAA3791473.1"/>
    <property type="molecule type" value="Genomic_DNA"/>
</dbReference>
<keyword evidence="2" id="KW-1185">Reference proteome</keyword>
<organism evidence="1 2">
    <name type="scientific">Amycolatopsis tucumanensis</name>
    <dbReference type="NCBI Taxonomy" id="401106"/>
    <lineage>
        <taxon>Bacteria</taxon>
        <taxon>Bacillati</taxon>
        <taxon>Actinomycetota</taxon>
        <taxon>Actinomycetes</taxon>
        <taxon>Pseudonocardiales</taxon>
        <taxon>Pseudonocardiaceae</taxon>
        <taxon>Amycolatopsis</taxon>
    </lineage>
</organism>
<name>A0ABP7HD50_9PSEU</name>
<proteinExistence type="predicted"/>
<evidence type="ECO:0000313" key="2">
    <source>
        <dbReference type="Proteomes" id="UP001501624"/>
    </source>
</evidence>
<protein>
    <submittedName>
        <fullName evidence="1">Uncharacterized protein</fullName>
    </submittedName>
</protein>
<comment type="caution">
    <text evidence="1">The sequence shown here is derived from an EMBL/GenBank/DDBJ whole genome shotgun (WGS) entry which is preliminary data.</text>
</comment>
<dbReference type="Proteomes" id="UP001501624">
    <property type="component" value="Unassembled WGS sequence"/>
</dbReference>
<accession>A0ABP7HD50</accession>
<evidence type="ECO:0000313" key="1">
    <source>
        <dbReference type="EMBL" id="GAA3791473.1"/>
    </source>
</evidence>
<gene>
    <name evidence="1" type="ORF">GCM10022380_05050</name>
</gene>
<reference evidence="2" key="1">
    <citation type="journal article" date="2019" name="Int. J. Syst. Evol. Microbiol.">
        <title>The Global Catalogue of Microorganisms (GCM) 10K type strain sequencing project: providing services to taxonomists for standard genome sequencing and annotation.</title>
        <authorList>
            <consortium name="The Broad Institute Genomics Platform"/>
            <consortium name="The Broad Institute Genome Sequencing Center for Infectious Disease"/>
            <person name="Wu L."/>
            <person name="Ma J."/>
        </authorList>
    </citation>
    <scope>NUCLEOTIDE SEQUENCE [LARGE SCALE GENOMIC DNA]</scope>
    <source>
        <strain evidence="2">JCM 17017</strain>
    </source>
</reference>